<name>A0A9D2UI97_9BACT</name>
<evidence type="ECO:0000259" key="1">
    <source>
        <dbReference type="Pfam" id="PF13280"/>
    </source>
</evidence>
<dbReference type="Pfam" id="PF13280">
    <property type="entry name" value="WYL"/>
    <property type="match status" value="1"/>
</dbReference>
<evidence type="ECO:0000313" key="4">
    <source>
        <dbReference type="Proteomes" id="UP000787625"/>
    </source>
</evidence>
<dbReference type="Pfam" id="PF25583">
    <property type="entry name" value="WCX"/>
    <property type="match status" value="1"/>
</dbReference>
<reference evidence="3" key="2">
    <citation type="submission" date="2021-04" db="EMBL/GenBank/DDBJ databases">
        <authorList>
            <person name="Gilroy R."/>
        </authorList>
    </citation>
    <scope>NUCLEOTIDE SEQUENCE</scope>
    <source>
        <strain evidence="3">MalCec1-1739</strain>
    </source>
</reference>
<gene>
    <name evidence="3" type="ORF">IAA93_04420</name>
</gene>
<dbReference type="PROSITE" id="PS52050">
    <property type="entry name" value="WYL"/>
    <property type="match status" value="1"/>
</dbReference>
<feature type="domain" description="WYL" evidence="1">
    <location>
        <begin position="110"/>
        <end position="177"/>
    </location>
</feature>
<dbReference type="AlphaFoldDB" id="A0A9D2UI97"/>
<feature type="domain" description="WCX" evidence="2">
    <location>
        <begin position="209"/>
        <end position="286"/>
    </location>
</feature>
<dbReference type="PANTHER" id="PTHR34580">
    <property type="match status" value="1"/>
</dbReference>
<dbReference type="EMBL" id="DWUP01000090">
    <property type="protein sequence ID" value="HJD52954.1"/>
    <property type="molecule type" value="Genomic_DNA"/>
</dbReference>
<proteinExistence type="predicted"/>
<comment type="caution">
    <text evidence="3">The sequence shown here is derived from an EMBL/GenBank/DDBJ whole genome shotgun (WGS) entry which is preliminary data.</text>
</comment>
<dbReference type="Proteomes" id="UP000787625">
    <property type="component" value="Unassembled WGS sequence"/>
</dbReference>
<dbReference type="InterPro" id="IPR051534">
    <property type="entry name" value="CBASS_pafABC_assoc_protein"/>
</dbReference>
<dbReference type="InterPro" id="IPR026881">
    <property type="entry name" value="WYL_dom"/>
</dbReference>
<evidence type="ECO:0000259" key="2">
    <source>
        <dbReference type="Pfam" id="PF25583"/>
    </source>
</evidence>
<organism evidence="3 4">
    <name type="scientific">Candidatus Avibacteroides avistercoris</name>
    <dbReference type="NCBI Taxonomy" id="2840690"/>
    <lineage>
        <taxon>Bacteria</taxon>
        <taxon>Pseudomonadati</taxon>
        <taxon>Bacteroidota</taxon>
        <taxon>Bacteroidia</taxon>
        <taxon>Bacteroidales</taxon>
        <taxon>Bacteroidaceae</taxon>
        <taxon>Bacteroidaceae incertae sedis</taxon>
        <taxon>Candidatus Avibacteroides</taxon>
    </lineage>
</organism>
<evidence type="ECO:0000313" key="3">
    <source>
        <dbReference type="EMBL" id="HJD52954.1"/>
    </source>
</evidence>
<dbReference type="PANTHER" id="PTHR34580:SF9">
    <property type="entry name" value="SLL5097 PROTEIN"/>
    <property type="match status" value="1"/>
</dbReference>
<accession>A0A9D2UI97</accession>
<sequence>MQFSIWFVNYLLRHRRASIGELLSAWQRHSGLTMHRNTFRAQRAKAEDLFGINIEYDPATNTYGIEDPTLLEDDRLSKWMLGTFGAAEVLQRRRGLSGRIIVEPQAKGWEHLDTVTQAMAEGHRLRVTHRQFGSAESHSHIIAPWFVKQFRQRWYVIGPDESGSMRVMAFDRIERIETDDTTFTMPCGMTADTCFGDLYGVILGDGSTACTIRLKVTHGQGAYLITRPLHPSQRIISTDGSDITLEVHLRPTYDFMHEVLSLGDCAEILAPEDLRDEITGIIEAMLSIYRP</sequence>
<protein>
    <submittedName>
        <fullName evidence="3">WYL domain-containing protein</fullName>
    </submittedName>
</protein>
<dbReference type="InterPro" id="IPR057727">
    <property type="entry name" value="WCX_dom"/>
</dbReference>
<reference evidence="3" key="1">
    <citation type="journal article" date="2021" name="PeerJ">
        <title>Extensive microbial diversity within the chicken gut microbiome revealed by metagenomics and culture.</title>
        <authorList>
            <person name="Gilroy R."/>
            <person name="Ravi A."/>
            <person name="Getino M."/>
            <person name="Pursley I."/>
            <person name="Horton D.L."/>
            <person name="Alikhan N.F."/>
            <person name="Baker D."/>
            <person name="Gharbi K."/>
            <person name="Hall N."/>
            <person name="Watson M."/>
            <person name="Adriaenssens E.M."/>
            <person name="Foster-Nyarko E."/>
            <person name="Jarju S."/>
            <person name="Secka A."/>
            <person name="Antonio M."/>
            <person name="Oren A."/>
            <person name="Chaudhuri R.R."/>
            <person name="La Ragione R."/>
            <person name="Hildebrand F."/>
            <person name="Pallen M.J."/>
        </authorList>
    </citation>
    <scope>NUCLEOTIDE SEQUENCE</scope>
    <source>
        <strain evidence="3">MalCec1-1739</strain>
    </source>
</reference>